<sequence length="284" mass="32712">MKRTKSFSLYAFIIALLVHIIILLVLILLDQFKPAIPPQPKPDEPQEERFKLSIKERPTPAKESLVKNDIPKVTPKRSIPRGEQLIKEAQPLPKPQRQKSVASEVKPVAPAPEPLPEPKKAFERHVAKTVADIERKPIPKKEQGLYDILSKADPSAQDQPVKSSTKLTDSIQRLYGDKFNQLSEGEQKYILDNQEVMRRITQSVLDRYGHSRIPDNIRINDTNMVEFYLHPDGSISDMRLLKNSQLSILDDTTREVIELAYAKYPRPQQKTLIRYRVWYNLTGY</sequence>
<keyword evidence="2" id="KW-0472">Membrane</keyword>
<keyword evidence="5" id="KW-1185">Reference proteome</keyword>
<dbReference type="SUPFAM" id="SSF74653">
    <property type="entry name" value="TolA/TonB C-terminal domain"/>
    <property type="match status" value="1"/>
</dbReference>
<proteinExistence type="predicted"/>
<dbReference type="GO" id="GO:0055085">
    <property type="term" value="P:transmembrane transport"/>
    <property type="evidence" value="ECO:0007669"/>
    <property type="project" value="InterPro"/>
</dbReference>
<dbReference type="RefSeq" id="WP_013460414.1">
    <property type="nucleotide sequence ID" value="NC_014762.1"/>
</dbReference>
<dbReference type="HOGENOM" id="CLU_979782_0_0_7"/>
<evidence type="ECO:0000256" key="2">
    <source>
        <dbReference type="SAM" id="Phobius"/>
    </source>
</evidence>
<feature type="transmembrane region" description="Helical" evidence="2">
    <location>
        <begin position="7"/>
        <end position="29"/>
    </location>
</feature>
<name>E4TZW0_SULKY</name>
<dbReference type="STRING" id="709032.Sulku_1555"/>
<dbReference type="InterPro" id="IPR037682">
    <property type="entry name" value="TonB_C"/>
</dbReference>
<feature type="compositionally biased region" description="Basic and acidic residues" evidence="1">
    <location>
        <begin position="41"/>
        <end position="70"/>
    </location>
</feature>
<protein>
    <submittedName>
        <fullName evidence="4">TonB family protein</fullName>
    </submittedName>
</protein>
<dbReference type="PROSITE" id="PS52015">
    <property type="entry name" value="TONB_CTD"/>
    <property type="match status" value="1"/>
</dbReference>
<keyword evidence="2" id="KW-1133">Transmembrane helix</keyword>
<feature type="region of interest" description="Disordered" evidence="1">
    <location>
        <begin position="37"/>
        <end position="117"/>
    </location>
</feature>
<dbReference type="Pfam" id="PF03544">
    <property type="entry name" value="TonB_C"/>
    <property type="match status" value="1"/>
</dbReference>
<dbReference type="KEGG" id="sku:Sulku_1555"/>
<feature type="domain" description="TonB C-terminal" evidence="3">
    <location>
        <begin position="195"/>
        <end position="284"/>
    </location>
</feature>
<keyword evidence="2" id="KW-0812">Transmembrane</keyword>
<dbReference type="AlphaFoldDB" id="E4TZW0"/>
<evidence type="ECO:0000313" key="4">
    <source>
        <dbReference type="EMBL" id="ADR34217.1"/>
    </source>
</evidence>
<dbReference type="eggNOG" id="COG0810">
    <property type="taxonomic scope" value="Bacteria"/>
</dbReference>
<organism evidence="4 5">
    <name type="scientific">Sulfuricurvum kujiense (strain ATCC BAA-921 / DSM 16994 / JCM 11577 / YK-1)</name>
    <dbReference type="NCBI Taxonomy" id="709032"/>
    <lineage>
        <taxon>Bacteria</taxon>
        <taxon>Pseudomonadati</taxon>
        <taxon>Campylobacterota</taxon>
        <taxon>Epsilonproteobacteria</taxon>
        <taxon>Campylobacterales</taxon>
        <taxon>Sulfurimonadaceae</taxon>
        <taxon>Sulfuricurvum</taxon>
    </lineage>
</organism>
<dbReference type="EMBL" id="CP002355">
    <property type="protein sequence ID" value="ADR34217.1"/>
    <property type="molecule type" value="Genomic_DNA"/>
</dbReference>
<reference evidence="4 5" key="1">
    <citation type="journal article" date="2012" name="Stand. Genomic Sci.">
        <title>Complete genome sequence of the sulfur compounds oxidizing chemolithoautotroph Sulfuricurvum kujiense type strain (YK-1(T)).</title>
        <authorList>
            <person name="Han C."/>
            <person name="Kotsyurbenko O."/>
            <person name="Chertkov O."/>
            <person name="Held B."/>
            <person name="Lapidus A."/>
            <person name="Nolan M."/>
            <person name="Lucas S."/>
            <person name="Hammon N."/>
            <person name="Deshpande S."/>
            <person name="Cheng J.F."/>
            <person name="Tapia R."/>
            <person name="Goodwin L.A."/>
            <person name="Pitluck S."/>
            <person name="Liolios K."/>
            <person name="Pagani I."/>
            <person name="Ivanova N."/>
            <person name="Mavromatis K."/>
            <person name="Mikhailova N."/>
            <person name="Pati A."/>
            <person name="Chen A."/>
            <person name="Palaniappan K."/>
            <person name="Land M."/>
            <person name="Hauser L."/>
            <person name="Chang Y.J."/>
            <person name="Jeffries C.D."/>
            <person name="Brambilla E.M."/>
            <person name="Rohde M."/>
            <person name="Spring S."/>
            <person name="Sikorski J."/>
            <person name="Goker M."/>
            <person name="Woyke T."/>
            <person name="Bristow J."/>
            <person name="Eisen J.A."/>
            <person name="Markowitz V."/>
            <person name="Hugenholtz P."/>
            <person name="Kyrpides N.C."/>
            <person name="Klenk H.P."/>
            <person name="Detter J.C."/>
        </authorList>
    </citation>
    <scope>NUCLEOTIDE SEQUENCE [LARGE SCALE GENOMIC DNA]</scope>
    <source>
        <strain evidence="5">ATCC BAA-921 / DSM 16994 / JCM 11577 / YK-1</strain>
    </source>
</reference>
<evidence type="ECO:0000313" key="5">
    <source>
        <dbReference type="Proteomes" id="UP000008721"/>
    </source>
</evidence>
<evidence type="ECO:0000259" key="3">
    <source>
        <dbReference type="PROSITE" id="PS52015"/>
    </source>
</evidence>
<gene>
    <name evidence="4" type="ordered locus">Sulku_1555</name>
</gene>
<evidence type="ECO:0000256" key="1">
    <source>
        <dbReference type="SAM" id="MobiDB-lite"/>
    </source>
</evidence>
<dbReference type="OrthoDB" id="5349195at2"/>
<accession>E4TZW0</accession>
<dbReference type="Proteomes" id="UP000008721">
    <property type="component" value="Chromosome"/>
</dbReference>